<dbReference type="AlphaFoldDB" id="O27285"/>
<dbReference type="STRING" id="187420.MTH_1217"/>
<dbReference type="GO" id="GO:0003723">
    <property type="term" value="F:RNA binding"/>
    <property type="evidence" value="ECO:0007669"/>
    <property type="project" value="UniProtKB-UniRule"/>
</dbReference>
<dbReference type="EnsemblBacteria" id="AAB85706">
    <property type="protein sequence ID" value="AAB85706"/>
    <property type="gene ID" value="MTH_1217"/>
</dbReference>
<dbReference type="InterPro" id="IPR009019">
    <property type="entry name" value="KH_sf_prok-type"/>
</dbReference>
<keyword evidence="4" id="KW-1185">Reference proteome</keyword>
<organism evidence="3 4">
    <name type="scientific">Methanothermobacter thermautotrophicus (strain ATCC 29096 / DSM 1053 / JCM 10044 / NBRC 100330 / Delta H)</name>
    <name type="common">Methanobacterium thermoautotrophicum</name>
    <dbReference type="NCBI Taxonomy" id="187420"/>
    <lineage>
        <taxon>Archaea</taxon>
        <taxon>Methanobacteriati</taxon>
        <taxon>Methanobacteriota</taxon>
        <taxon>Methanomada group</taxon>
        <taxon>Methanobacteria</taxon>
        <taxon>Methanobacteriales</taxon>
        <taxon>Methanobacteriaceae</taxon>
        <taxon>Methanothermobacter</taxon>
    </lineage>
</organism>
<dbReference type="PROSITE" id="PS50084">
    <property type="entry name" value="KH_TYPE_1"/>
    <property type="match status" value="1"/>
</dbReference>
<dbReference type="Proteomes" id="UP000005223">
    <property type="component" value="Chromosome"/>
</dbReference>
<name>O27285_METTH</name>
<dbReference type="Gene3D" id="3.30.300.20">
    <property type="match status" value="1"/>
</dbReference>
<dbReference type="NCBIfam" id="NF005013">
    <property type="entry name" value="PRK06418.1"/>
    <property type="match status" value="1"/>
</dbReference>
<evidence type="ECO:0000256" key="1">
    <source>
        <dbReference type="PROSITE-ProRule" id="PRU00117"/>
    </source>
</evidence>
<keyword evidence="1" id="KW-0694">RNA-binding</keyword>
<protein>
    <recommendedName>
        <fullName evidence="2">Transcription factor NusA first KH domain-containing protein</fullName>
    </recommendedName>
</protein>
<gene>
    <name evidence="3" type="ordered locus">MTH_1217</name>
</gene>
<dbReference type="GO" id="GO:0006353">
    <property type="term" value="P:DNA-templated transcription termination"/>
    <property type="evidence" value="ECO:0007669"/>
    <property type="project" value="UniProtKB-KW"/>
</dbReference>
<dbReference type="PaxDb" id="187420-MTH_1217"/>
<sequence length="183" mass="19941">MTLFTIITVTTKEKEEEAMVLPICDVCLKSGILCQGCENKLKTGEVTQTELEIAKVLYRIGEGKLGFKRAIDLDGIVIIITEAGEVGKLIGKGGKIVKAISRAIGKKVRVVGEKSDLKSVAEDVLAPARISGINIVFGKDGEERFKIRVMREDARRVPGKLETLNNIIEMLTGEKTVVVIDDT</sequence>
<dbReference type="InterPro" id="IPR015946">
    <property type="entry name" value="KH_dom-like_a/b"/>
</dbReference>
<dbReference type="InParanoid" id="O27285"/>
<dbReference type="PIR" id="E69029">
    <property type="entry name" value="E69029"/>
</dbReference>
<dbReference type="PATRIC" id="fig|187420.15.peg.1195"/>
<accession>O27285</accession>
<evidence type="ECO:0000313" key="4">
    <source>
        <dbReference type="Proteomes" id="UP000005223"/>
    </source>
</evidence>
<dbReference type="KEGG" id="mth:MTH_1217"/>
<dbReference type="Pfam" id="PF13184">
    <property type="entry name" value="KH_NusA_1st"/>
    <property type="match status" value="1"/>
</dbReference>
<dbReference type="SUPFAM" id="SSF54814">
    <property type="entry name" value="Prokaryotic type KH domain (KH-domain type II)"/>
    <property type="match status" value="1"/>
</dbReference>
<reference evidence="3 4" key="1">
    <citation type="journal article" date="1997" name="J. Bacteriol.">
        <title>Complete genome sequence of Methanobacterium thermoautotrophicum deltaH: functional analysis and comparative genomics.</title>
        <authorList>
            <person name="Smith D.R."/>
            <person name="Doucette-Stamm L.A."/>
            <person name="Deloughery C."/>
            <person name="Lee H.-M."/>
            <person name="Dubois J."/>
            <person name="Aldredge T."/>
            <person name="Bashirzadeh R."/>
            <person name="Blakely D."/>
            <person name="Cook R."/>
            <person name="Gilbert K."/>
            <person name="Harrison D."/>
            <person name="Hoang L."/>
            <person name="Keagle P."/>
            <person name="Lumm W."/>
            <person name="Pothier B."/>
            <person name="Qiu D."/>
            <person name="Spadafora R."/>
            <person name="Vicare R."/>
            <person name="Wang Y."/>
            <person name="Wierzbowski J."/>
            <person name="Gibson R."/>
            <person name="Jiwani N."/>
            <person name="Caruso A."/>
            <person name="Bush D."/>
            <person name="Safer H."/>
            <person name="Patwell D."/>
            <person name="Prabhakar S."/>
            <person name="McDougall S."/>
            <person name="Shimer G."/>
            <person name="Goyal A."/>
            <person name="Pietrovski S."/>
            <person name="Church G.M."/>
            <person name="Daniels C.J."/>
            <person name="Mao J.-i."/>
            <person name="Rice P."/>
            <person name="Nolling J."/>
            <person name="Reeve J.N."/>
        </authorList>
    </citation>
    <scope>NUCLEOTIDE SEQUENCE [LARGE SCALE GENOMIC DNA]</scope>
    <source>
        <strain evidence="4">ATCC 29096 / DSM 1053 / JCM 10044 / NBRC 100330 / Delta H</strain>
    </source>
</reference>
<evidence type="ECO:0000259" key="2">
    <source>
        <dbReference type="Pfam" id="PF13184"/>
    </source>
</evidence>
<dbReference type="EMBL" id="AE000666">
    <property type="protein sequence ID" value="AAB85706.1"/>
    <property type="molecule type" value="Genomic_DNA"/>
</dbReference>
<proteinExistence type="predicted"/>
<evidence type="ECO:0000313" key="3">
    <source>
        <dbReference type="EMBL" id="AAB85706.1"/>
    </source>
</evidence>
<feature type="domain" description="Transcription factor NusA first KH" evidence="2">
    <location>
        <begin position="49"/>
        <end position="112"/>
    </location>
</feature>
<dbReference type="HOGENOM" id="CLU_132460_0_0_2"/>
<dbReference type="InterPro" id="IPR025249">
    <property type="entry name" value="TF_NusA_KH_1st"/>
</dbReference>